<evidence type="ECO:0000313" key="1">
    <source>
        <dbReference type="EMBL" id="CAC5355063.1"/>
    </source>
</evidence>
<accession>A0A6J7ZUM3</accession>
<evidence type="ECO:0000313" key="2">
    <source>
        <dbReference type="Proteomes" id="UP000507470"/>
    </source>
</evidence>
<sequence length="158" mass="18640">MMLSKEVESNLQQFLGKDRVLQRNGVDEATDDLTDIFRNIINKIRSHLNLPKGNRFKAKNRKQKKSSLGFDSECESMHRTLIQSSRSLSNCSVNEEKLKNYYRLKKQFKNLVRKKQKKNTTVMELEDKNPKAYWDIINKFKYSDKDISDQSFNIPSDE</sequence>
<proteinExistence type="predicted"/>
<organism evidence="1 2">
    <name type="scientific">Mytilus coruscus</name>
    <name type="common">Sea mussel</name>
    <dbReference type="NCBI Taxonomy" id="42192"/>
    <lineage>
        <taxon>Eukaryota</taxon>
        <taxon>Metazoa</taxon>
        <taxon>Spiralia</taxon>
        <taxon>Lophotrochozoa</taxon>
        <taxon>Mollusca</taxon>
        <taxon>Bivalvia</taxon>
        <taxon>Autobranchia</taxon>
        <taxon>Pteriomorphia</taxon>
        <taxon>Mytilida</taxon>
        <taxon>Mytiloidea</taxon>
        <taxon>Mytilidae</taxon>
        <taxon>Mytilinae</taxon>
        <taxon>Mytilus</taxon>
    </lineage>
</organism>
<protein>
    <submittedName>
        <fullName evidence="1">Uncharacterized protein</fullName>
    </submittedName>
</protein>
<name>A0A6J7ZUM3_MYTCO</name>
<reference evidence="1 2" key="1">
    <citation type="submission" date="2020-06" db="EMBL/GenBank/DDBJ databases">
        <authorList>
            <person name="Li R."/>
            <person name="Bekaert M."/>
        </authorList>
    </citation>
    <scope>NUCLEOTIDE SEQUENCE [LARGE SCALE GENOMIC DNA]</scope>
    <source>
        <strain evidence="2">wild</strain>
    </source>
</reference>
<keyword evidence="2" id="KW-1185">Reference proteome</keyword>
<dbReference type="EMBL" id="CACVKT020000002">
    <property type="protein sequence ID" value="CAC5355063.1"/>
    <property type="molecule type" value="Genomic_DNA"/>
</dbReference>
<gene>
    <name evidence="1" type="ORF">MCOR_74</name>
</gene>
<dbReference type="Proteomes" id="UP000507470">
    <property type="component" value="Unassembled WGS sequence"/>
</dbReference>
<dbReference type="AlphaFoldDB" id="A0A6J7ZUM3"/>